<dbReference type="OrthoDB" id="3693506at2759"/>
<reference evidence="2" key="1">
    <citation type="submission" date="2020-01" db="EMBL/GenBank/DDBJ databases">
        <authorList>
            <consortium name="DOE Joint Genome Institute"/>
            <person name="Haridas S."/>
            <person name="Albert R."/>
            <person name="Binder M."/>
            <person name="Bloem J."/>
            <person name="Labutti K."/>
            <person name="Salamov A."/>
            <person name="Andreopoulos B."/>
            <person name="Baker S.E."/>
            <person name="Barry K."/>
            <person name="Bills G."/>
            <person name="Bluhm B.H."/>
            <person name="Cannon C."/>
            <person name="Castanera R."/>
            <person name="Culley D.E."/>
            <person name="Daum C."/>
            <person name="Ezra D."/>
            <person name="Gonzalez J.B."/>
            <person name="Henrissat B."/>
            <person name="Kuo A."/>
            <person name="Liang C."/>
            <person name="Lipzen A."/>
            <person name="Lutzoni F."/>
            <person name="Magnuson J."/>
            <person name="Mondo S."/>
            <person name="Nolan M."/>
            <person name="Ohm R."/>
            <person name="Pangilinan J."/>
            <person name="Park H.-J."/>
            <person name="Ramirez L."/>
            <person name="Alfaro M."/>
            <person name="Sun H."/>
            <person name="Tritt A."/>
            <person name="Yoshinaga Y."/>
            <person name="Zwiers L.-H."/>
            <person name="Turgeon B.G."/>
            <person name="Goodwin S.B."/>
            <person name="Spatafora J.W."/>
            <person name="Crous P.W."/>
            <person name="Grigoriev I.V."/>
        </authorList>
    </citation>
    <scope>NUCLEOTIDE SEQUENCE</scope>
    <source>
        <strain evidence="2">CBS 394.84</strain>
    </source>
</reference>
<evidence type="ECO:0000313" key="2">
    <source>
        <dbReference type="EMBL" id="KAF1844925.1"/>
    </source>
</evidence>
<dbReference type="Proteomes" id="UP000800039">
    <property type="component" value="Unassembled WGS sequence"/>
</dbReference>
<feature type="compositionally biased region" description="Polar residues" evidence="1">
    <location>
        <begin position="18"/>
        <end position="31"/>
    </location>
</feature>
<accession>A0A9P4L7G3</accession>
<feature type="region of interest" description="Disordered" evidence="1">
    <location>
        <begin position="210"/>
        <end position="281"/>
    </location>
</feature>
<feature type="compositionally biased region" description="Polar residues" evidence="1">
    <location>
        <begin position="1"/>
        <end position="10"/>
    </location>
</feature>
<evidence type="ECO:0000256" key="1">
    <source>
        <dbReference type="SAM" id="MobiDB-lite"/>
    </source>
</evidence>
<protein>
    <submittedName>
        <fullName evidence="2">Uncharacterized protein</fullName>
    </submittedName>
</protein>
<proteinExistence type="predicted"/>
<dbReference type="AlphaFoldDB" id="A0A9P4L7G3"/>
<sequence>MARDQNSGQRAVTRDMSTETQASVTPINPSLSLMHREDTTTPVAVSTAASTAASTAVSTSDLNTLPPDVAEARRTRINHELVTIFKRPCPPNSTPTAKGIGLYTHVAGPVKIPIFPHERYMENDPEYLPVGGPREVGNKTGLEGQTAEEVKKVWHEVMDAMQEERKVLGPRKRSARELKERYAALDVPGARAPPRLEALVVPQVAGREDIVAPEHSTTPQSAGLRLTGRRPSGVSGLAHETGATGDVTMGGTEIERRGSGSALKSGNQYYPSRDPRIQGRK</sequence>
<keyword evidence="3" id="KW-1185">Reference proteome</keyword>
<dbReference type="RefSeq" id="XP_040787488.1">
    <property type="nucleotide sequence ID" value="XM_040937791.1"/>
</dbReference>
<gene>
    <name evidence="2" type="ORF">K460DRAFT_416279</name>
</gene>
<evidence type="ECO:0000313" key="3">
    <source>
        <dbReference type="Proteomes" id="UP000800039"/>
    </source>
</evidence>
<dbReference type="GeneID" id="63855041"/>
<feature type="region of interest" description="Disordered" evidence="1">
    <location>
        <begin position="1"/>
        <end position="44"/>
    </location>
</feature>
<comment type="caution">
    <text evidence="2">The sequence shown here is derived from an EMBL/GenBank/DDBJ whole genome shotgun (WGS) entry which is preliminary data.</text>
</comment>
<organism evidence="2 3">
    <name type="scientific">Cucurbitaria berberidis CBS 394.84</name>
    <dbReference type="NCBI Taxonomy" id="1168544"/>
    <lineage>
        <taxon>Eukaryota</taxon>
        <taxon>Fungi</taxon>
        <taxon>Dikarya</taxon>
        <taxon>Ascomycota</taxon>
        <taxon>Pezizomycotina</taxon>
        <taxon>Dothideomycetes</taxon>
        <taxon>Pleosporomycetidae</taxon>
        <taxon>Pleosporales</taxon>
        <taxon>Pleosporineae</taxon>
        <taxon>Cucurbitariaceae</taxon>
        <taxon>Cucurbitaria</taxon>
    </lineage>
</organism>
<name>A0A9P4L7G3_9PLEO</name>
<dbReference type="EMBL" id="ML976616">
    <property type="protein sequence ID" value="KAF1844925.1"/>
    <property type="molecule type" value="Genomic_DNA"/>
</dbReference>